<dbReference type="GO" id="GO:0016740">
    <property type="term" value="F:transferase activity"/>
    <property type="evidence" value="ECO:0007669"/>
    <property type="project" value="UniProtKB-KW"/>
</dbReference>
<accession>A0A832H2X8</accession>
<evidence type="ECO:0000259" key="1">
    <source>
        <dbReference type="Pfam" id="PF00535"/>
    </source>
</evidence>
<proteinExistence type="predicted"/>
<keyword evidence="2" id="KW-0808">Transferase</keyword>
<dbReference type="EMBL" id="DSRD01000239">
    <property type="protein sequence ID" value="HGW93392.1"/>
    <property type="molecule type" value="Genomic_DNA"/>
</dbReference>
<sequence>MNILSLDSILVIIPVLNEEATIAFVVQSLQSIGLTTIRVVDNGSCDRSVEVARMAGAEVLHEPILGYGKACWCGLQEMPELIQWILFCDGDGSDDVSSLHHFFAVRDRYDLILGNRTATPAGRTAMTLVQRFGNALATTLIWWGWGYRYHDLGPLRLIHRSALDQIQMQDRGFGWTVEMQVRAIECGFRICELPVKYQCRQGGKSKISGTIRGSIKAGVVILSTLGRLYGRRLINQPTVKRGIKC</sequence>
<dbReference type="Gene3D" id="3.90.550.10">
    <property type="entry name" value="Spore Coat Polysaccharide Biosynthesis Protein SpsA, Chain A"/>
    <property type="match status" value="1"/>
</dbReference>
<protein>
    <submittedName>
        <fullName evidence="2">Glycosyltransferase family 2 protein</fullName>
    </submittedName>
</protein>
<dbReference type="AlphaFoldDB" id="A0A832H2X8"/>
<feature type="domain" description="Glycosyltransferase 2-like" evidence="1">
    <location>
        <begin position="11"/>
        <end position="142"/>
    </location>
</feature>
<dbReference type="InterPro" id="IPR029044">
    <property type="entry name" value="Nucleotide-diphossugar_trans"/>
</dbReference>
<comment type="caution">
    <text evidence="2">The sequence shown here is derived from an EMBL/GenBank/DDBJ whole genome shotgun (WGS) entry which is preliminary data.</text>
</comment>
<dbReference type="PANTHER" id="PTHR48090:SF7">
    <property type="entry name" value="RFBJ PROTEIN"/>
    <property type="match status" value="1"/>
</dbReference>
<dbReference type="CDD" id="cd04179">
    <property type="entry name" value="DPM_DPG-synthase_like"/>
    <property type="match status" value="1"/>
</dbReference>
<evidence type="ECO:0000313" key="2">
    <source>
        <dbReference type="EMBL" id="HGW93392.1"/>
    </source>
</evidence>
<dbReference type="SUPFAM" id="SSF53448">
    <property type="entry name" value="Nucleotide-diphospho-sugar transferases"/>
    <property type="match status" value="1"/>
</dbReference>
<organism evidence="2">
    <name type="scientific">Oscillatoriales cyanobacterium SpSt-402</name>
    <dbReference type="NCBI Taxonomy" id="2282168"/>
    <lineage>
        <taxon>Bacteria</taxon>
        <taxon>Bacillati</taxon>
        <taxon>Cyanobacteriota</taxon>
        <taxon>Cyanophyceae</taxon>
        <taxon>Oscillatoriophycideae</taxon>
        <taxon>Oscillatoriales</taxon>
    </lineage>
</organism>
<reference evidence="2" key="1">
    <citation type="journal article" date="2020" name="mSystems">
        <title>Genome- and Community-Level Interaction Insights into Carbon Utilization and Element Cycling Functions of Hydrothermarchaeota in Hydrothermal Sediment.</title>
        <authorList>
            <person name="Zhou Z."/>
            <person name="Liu Y."/>
            <person name="Xu W."/>
            <person name="Pan J."/>
            <person name="Luo Z.H."/>
            <person name="Li M."/>
        </authorList>
    </citation>
    <scope>NUCLEOTIDE SEQUENCE [LARGE SCALE GENOMIC DNA]</scope>
    <source>
        <strain evidence="2">SpSt-402</strain>
    </source>
</reference>
<dbReference type="PANTHER" id="PTHR48090">
    <property type="entry name" value="UNDECAPRENYL-PHOSPHATE 4-DEOXY-4-FORMAMIDO-L-ARABINOSE TRANSFERASE-RELATED"/>
    <property type="match status" value="1"/>
</dbReference>
<dbReference type="InterPro" id="IPR001173">
    <property type="entry name" value="Glyco_trans_2-like"/>
</dbReference>
<gene>
    <name evidence="2" type="ORF">ENR47_03775</name>
</gene>
<name>A0A832H2X8_9CYAN</name>
<dbReference type="InterPro" id="IPR050256">
    <property type="entry name" value="Glycosyltransferase_2"/>
</dbReference>
<dbReference type="Pfam" id="PF00535">
    <property type="entry name" value="Glycos_transf_2"/>
    <property type="match status" value="1"/>
</dbReference>